<keyword evidence="4" id="KW-1185">Reference proteome</keyword>
<accession>A0A4S4ASL4</accession>
<evidence type="ECO:0000313" key="4">
    <source>
        <dbReference type="Proteomes" id="UP000308430"/>
    </source>
</evidence>
<evidence type="ECO:0000256" key="1">
    <source>
        <dbReference type="SAM" id="MobiDB-lite"/>
    </source>
</evidence>
<feature type="transmembrane region" description="Helical" evidence="2">
    <location>
        <begin position="12"/>
        <end position="29"/>
    </location>
</feature>
<feature type="region of interest" description="Disordered" evidence="1">
    <location>
        <begin position="149"/>
        <end position="170"/>
    </location>
</feature>
<keyword evidence="2" id="KW-0812">Transmembrane</keyword>
<protein>
    <recommendedName>
        <fullName evidence="5">PH domain-containing protein</fullName>
    </recommendedName>
</protein>
<dbReference type="OrthoDB" id="9182436at2"/>
<proteinExistence type="predicted"/>
<organism evidence="3 4">
    <name type="scientific">Pseudothauera nasutitermitis</name>
    <dbReference type="NCBI Taxonomy" id="2565930"/>
    <lineage>
        <taxon>Bacteria</taxon>
        <taxon>Pseudomonadati</taxon>
        <taxon>Pseudomonadota</taxon>
        <taxon>Betaproteobacteria</taxon>
        <taxon>Rhodocyclales</taxon>
        <taxon>Zoogloeaceae</taxon>
        <taxon>Pseudothauera</taxon>
    </lineage>
</organism>
<evidence type="ECO:0000313" key="3">
    <source>
        <dbReference type="EMBL" id="THF62394.1"/>
    </source>
</evidence>
<evidence type="ECO:0000256" key="2">
    <source>
        <dbReference type="SAM" id="Phobius"/>
    </source>
</evidence>
<dbReference type="AlphaFoldDB" id="A0A4S4ASL4"/>
<keyword evidence="2" id="KW-1133">Transmembrane helix</keyword>
<evidence type="ECO:0008006" key="5">
    <source>
        <dbReference type="Google" id="ProtNLM"/>
    </source>
</evidence>
<gene>
    <name evidence="3" type="ORF">E6C76_18955</name>
</gene>
<keyword evidence="2" id="KW-0472">Membrane</keyword>
<name>A0A4S4ASL4_9RHOO</name>
<dbReference type="Proteomes" id="UP000308430">
    <property type="component" value="Unassembled WGS sequence"/>
</dbReference>
<comment type="caution">
    <text evidence="3">The sequence shown here is derived from an EMBL/GenBank/DDBJ whole genome shotgun (WGS) entry which is preliminary data.</text>
</comment>
<feature type="transmembrane region" description="Helical" evidence="2">
    <location>
        <begin position="35"/>
        <end position="60"/>
    </location>
</feature>
<dbReference type="RefSeq" id="WP_136349816.1">
    <property type="nucleotide sequence ID" value="NZ_SSOC01000007.1"/>
</dbReference>
<sequence length="170" mass="18776">MRLTPDPWRTVLLFSISACFTGLGLYLVMRGEALGWLVAGVFGLFTLMACIALLPGSSYLELGPRGMKVRSLYRAWFVCWKDIDAFFVARVARRPMVCWNYATGPAAGHGARRFSRALTGVEAGLPDTYGHPPEELAALLNDWRARHDRHDPGTPPAPLPACAGFMRKQP</sequence>
<dbReference type="EMBL" id="SSOC01000007">
    <property type="protein sequence ID" value="THF62394.1"/>
    <property type="molecule type" value="Genomic_DNA"/>
</dbReference>
<reference evidence="3 4" key="1">
    <citation type="submission" date="2019-04" db="EMBL/GenBank/DDBJ databases">
        <title>Azoarcus nasutitermitis sp. nov. isolated from termite nest.</title>
        <authorList>
            <person name="Lin S.-Y."/>
            <person name="Hameed A."/>
            <person name="Hsu Y.-H."/>
            <person name="Young C.-C."/>
        </authorList>
    </citation>
    <scope>NUCLEOTIDE SEQUENCE [LARGE SCALE GENOMIC DNA]</scope>
    <source>
        <strain evidence="3 4">CC-YHH838</strain>
    </source>
</reference>